<accession>A0AAD3DPA5</accession>
<dbReference type="Gene3D" id="3.90.79.10">
    <property type="entry name" value="Nucleoside Triphosphate Pyrophosphohydrolase"/>
    <property type="match status" value="1"/>
</dbReference>
<evidence type="ECO:0000313" key="4">
    <source>
        <dbReference type="EMBL" id="GFR45555.1"/>
    </source>
</evidence>
<dbReference type="InterPro" id="IPR051325">
    <property type="entry name" value="Nudix_hydrolase_domain"/>
</dbReference>
<protein>
    <recommendedName>
        <fullName evidence="3">Nudix hydrolase domain-containing protein</fullName>
    </recommendedName>
</protein>
<dbReference type="GO" id="GO:0004081">
    <property type="term" value="F:bis(5'-nucleosyl)-tetraphosphatase (asymmetrical) activity"/>
    <property type="evidence" value="ECO:0007669"/>
    <property type="project" value="TreeGrafter"/>
</dbReference>
<gene>
    <name evidence="4" type="ORF">Agub_g6949</name>
</gene>
<dbReference type="PANTHER" id="PTHR21340">
    <property type="entry name" value="DIADENOSINE 5,5-P1,P4-TETRAPHOSPHATE PYROPHOSPHOHYDROLASE MUTT"/>
    <property type="match status" value="1"/>
</dbReference>
<evidence type="ECO:0000256" key="2">
    <source>
        <dbReference type="SAM" id="MobiDB-lite"/>
    </source>
</evidence>
<keyword evidence="1" id="KW-0378">Hydrolase</keyword>
<dbReference type="Pfam" id="PF00293">
    <property type="entry name" value="NUDIX"/>
    <property type="match status" value="1"/>
</dbReference>
<dbReference type="AlphaFoldDB" id="A0AAD3DPA5"/>
<dbReference type="CDD" id="cd02883">
    <property type="entry name" value="NUDIX_Hydrolase"/>
    <property type="match status" value="1"/>
</dbReference>
<dbReference type="GO" id="GO:0006754">
    <property type="term" value="P:ATP biosynthetic process"/>
    <property type="evidence" value="ECO:0007669"/>
    <property type="project" value="TreeGrafter"/>
</dbReference>
<feature type="non-terminal residue" evidence="4">
    <location>
        <position position="1"/>
    </location>
</feature>
<dbReference type="SUPFAM" id="SSF55811">
    <property type="entry name" value="Nudix"/>
    <property type="match status" value="1"/>
</dbReference>
<evidence type="ECO:0000256" key="1">
    <source>
        <dbReference type="ARBA" id="ARBA00022801"/>
    </source>
</evidence>
<organism evidence="4 5">
    <name type="scientific">Astrephomene gubernaculifera</name>
    <dbReference type="NCBI Taxonomy" id="47775"/>
    <lineage>
        <taxon>Eukaryota</taxon>
        <taxon>Viridiplantae</taxon>
        <taxon>Chlorophyta</taxon>
        <taxon>core chlorophytes</taxon>
        <taxon>Chlorophyceae</taxon>
        <taxon>CS clade</taxon>
        <taxon>Chlamydomonadales</taxon>
        <taxon>Astrephomenaceae</taxon>
        <taxon>Astrephomene</taxon>
    </lineage>
</organism>
<feature type="compositionally biased region" description="Acidic residues" evidence="2">
    <location>
        <begin position="134"/>
        <end position="144"/>
    </location>
</feature>
<dbReference type="Proteomes" id="UP001054857">
    <property type="component" value="Unassembled WGS sequence"/>
</dbReference>
<feature type="region of interest" description="Disordered" evidence="2">
    <location>
        <begin position="130"/>
        <end position="151"/>
    </location>
</feature>
<evidence type="ECO:0000313" key="5">
    <source>
        <dbReference type="Proteomes" id="UP001054857"/>
    </source>
</evidence>
<name>A0AAD3DPA5_9CHLO</name>
<evidence type="ECO:0000259" key="3">
    <source>
        <dbReference type="PROSITE" id="PS51462"/>
    </source>
</evidence>
<feature type="region of interest" description="Disordered" evidence="2">
    <location>
        <begin position="218"/>
        <end position="273"/>
    </location>
</feature>
<dbReference type="GO" id="GO:0006167">
    <property type="term" value="P:AMP biosynthetic process"/>
    <property type="evidence" value="ECO:0007669"/>
    <property type="project" value="TreeGrafter"/>
</dbReference>
<dbReference type="PROSITE" id="PS51462">
    <property type="entry name" value="NUDIX"/>
    <property type="match status" value="1"/>
</dbReference>
<dbReference type="PANTHER" id="PTHR21340:SF0">
    <property type="entry name" value="BIS(5'-NUCLEOSYL)-TETRAPHOSPHATASE [ASYMMETRICAL]"/>
    <property type="match status" value="1"/>
</dbReference>
<dbReference type="EMBL" id="BMAR01000010">
    <property type="protein sequence ID" value="GFR45555.1"/>
    <property type="molecule type" value="Genomic_DNA"/>
</dbReference>
<proteinExistence type="predicted"/>
<dbReference type="InterPro" id="IPR015797">
    <property type="entry name" value="NUDIX_hydrolase-like_dom_sf"/>
</dbReference>
<keyword evidence="5" id="KW-1185">Reference proteome</keyword>
<reference evidence="4 5" key="1">
    <citation type="journal article" date="2021" name="Sci. Rep.">
        <title>Genome sequencing of the multicellular alga Astrephomene provides insights into convergent evolution of germ-soma differentiation.</title>
        <authorList>
            <person name="Yamashita S."/>
            <person name="Yamamoto K."/>
            <person name="Matsuzaki R."/>
            <person name="Suzuki S."/>
            <person name="Yamaguchi H."/>
            <person name="Hirooka S."/>
            <person name="Minakuchi Y."/>
            <person name="Miyagishima S."/>
            <person name="Kawachi M."/>
            <person name="Toyoda A."/>
            <person name="Nozaki H."/>
        </authorList>
    </citation>
    <scope>NUCLEOTIDE SEQUENCE [LARGE SCALE GENOMIC DNA]</scope>
    <source>
        <strain evidence="4 5">NIES-4017</strain>
    </source>
</reference>
<sequence>PQLVGMYTAHAFVSRSQRLVEGLARARRACGSQGNLFSGILASYATVGDVLQNSSKEDVIKPGRTLVLAGVDPADELQRHLRTFASSFRIRELPSTSTRADVFKAASVRKPDRTLDRSHVVAVILKADRRVPEPEPEAGNDEDTNTCPWSSPSSGLGHVLELVRVARVACPHAFIILWHPDAVEDPEMRVSAFAAGVNMVSCYPEHVEEALGKLAMIGANPSPPTSSETSSGSGSSPSASGSSPSDPSCEPGTSSPSLSSSISAPSPSTTDRSCTCAWCGQTDLTPTELWMHSPLYHVYEENRGGVCCICDQEVDNLARHIYSAHRPSGPRCEMRRGVGSAVVIHRKRDNKFLMVQEFAGQGFWVPGGGTDPGESLRNSAIRECMEEAGVEVELKGLVELVYTLSPFTGKPTWRLAVFYATLKDEDAHLKTVPCFESAGACWVSVCELAKLPLRSERIPLSWFPRFAMGYEPKRLALPEELKELFADLEF</sequence>
<feature type="domain" description="Nudix hydrolase" evidence="3">
    <location>
        <begin position="334"/>
        <end position="465"/>
    </location>
</feature>
<comment type="caution">
    <text evidence="4">The sequence shown here is derived from an EMBL/GenBank/DDBJ whole genome shotgun (WGS) entry which is preliminary data.</text>
</comment>
<feature type="compositionally biased region" description="Low complexity" evidence="2">
    <location>
        <begin position="225"/>
        <end position="268"/>
    </location>
</feature>
<dbReference type="InterPro" id="IPR000086">
    <property type="entry name" value="NUDIX_hydrolase_dom"/>
</dbReference>